<keyword evidence="3" id="KW-1185">Reference proteome</keyword>
<feature type="transmembrane region" description="Helical" evidence="1">
    <location>
        <begin position="48"/>
        <end position="66"/>
    </location>
</feature>
<accession>A0A2A5T074</accession>
<dbReference type="AlphaFoldDB" id="A0A2A5T074"/>
<dbReference type="EMBL" id="NBYY01000033">
    <property type="protein sequence ID" value="PCS21579.1"/>
    <property type="molecule type" value="Genomic_DNA"/>
</dbReference>
<sequence>MLITQPSIGGLSEISSFSGILGSLNKETYRLFVADGRDIYQRQRLVEVFLSGCLISSVMSFIFYCVNTVMRK</sequence>
<name>A0A2A5T074_9GAMM</name>
<keyword evidence="1" id="KW-1133">Transmembrane helix</keyword>
<gene>
    <name evidence="2" type="ORF">BTN49_2828</name>
</gene>
<dbReference type="Proteomes" id="UP000219020">
    <property type="component" value="Unassembled WGS sequence"/>
</dbReference>
<proteinExistence type="predicted"/>
<keyword evidence="1" id="KW-0472">Membrane</keyword>
<evidence type="ECO:0000313" key="2">
    <source>
        <dbReference type="EMBL" id="PCS21579.1"/>
    </source>
</evidence>
<evidence type="ECO:0000256" key="1">
    <source>
        <dbReference type="SAM" id="Phobius"/>
    </source>
</evidence>
<comment type="caution">
    <text evidence="2">The sequence shown here is derived from an EMBL/GenBank/DDBJ whole genome shotgun (WGS) entry which is preliminary data.</text>
</comment>
<keyword evidence="1" id="KW-0812">Transmembrane</keyword>
<reference evidence="3" key="1">
    <citation type="submission" date="2017-04" db="EMBL/GenBank/DDBJ databases">
        <title>Genome evolution of the luminous symbionts of deep sea anglerfish.</title>
        <authorList>
            <person name="Hendry T.A."/>
        </authorList>
    </citation>
    <scope>NUCLEOTIDE SEQUENCE [LARGE SCALE GENOMIC DNA]</scope>
</reference>
<protein>
    <submittedName>
        <fullName evidence="2">Uncharacterized protein</fullName>
    </submittedName>
</protein>
<organism evidence="2 3">
    <name type="scientific">Candidatus Enterovibrio escicola</name>
    <dbReference type="NCBI Taxonomy" id="1927127"/>
    <lineage>
        <taxon>Bacteria</taxon>
        <taxon>Pseudomonadati</taxon>
        <taxon>Pseudomonadota</taxon>
        <taxon>Gammaproteobacteria</taxon>
        <taxon>Vibrionales</taxon>
        <taxon>Vibrionaceae</taxon>
        <taxon>Enterovibrio</taxon>
    </lineage>
</organism>
<evidence type="ECO:0000313" key="3">
    <source>
        <dbReference type="Proteomes" id="UP000219020"/>
    </source>
</evidence>